<dbReference type="AlphaFoldDB" id="A0A0E9UPX0"/>
<accession>A0A0E9UPX0</accession>
<proteinExistence type="predicted"/>
<organism evidence="1">
    <name type="scientific">Anguilla anguilla</name>
    <name type="common">European freshwater eel</name>
    <name type="synonym">Muraena anguilla</name>
    <dbReference type="NCBI Taxonomy" id="7936"/>
    <lineage>
        <taxon>Eukaryota</taxon>
        <taxon>Metazoa</taxon>
        <taxon>Chordata</taxon>
        <taxon>Craniata</taxon>
        <taxon>Vertebrata</taxon>
        <taxon>Euteleostomi</taxon>
        <taxon>Actinopterygii</taxon>
        <taxon>Neopterygii</taxon>
        <taxon>Teleostei</taxon>
        <taxon>Anguilliformes</taxon>
        <taxon>Anguillidae</taxon>
        <taxon>Anguilla</taxon>
    </lineage>
</organism>
<reference evidence="1" key="1">
    <citation type="submission" date="2014-11" db="EMBL/GenBank/DDBJ databases">
        <authorList>
            <person name="Amaro Gonzalez C."/>
        </authorList>
    </citation>
    <scope>NUCLEOTIDE SEQUENCE</scope>
</reference>
<name>A0A0E9UPX0_ANGAN</name>
<evidence type="ECO:0000313" key="1">
    <source>
        <dbReference type="EMBL" id="JAH67847.1"/>
    </source>
</evidence>
<sequence length="20" mass="2266">MSSTPKYPPYYFLDGSAEVL</sequence>
<dbReference type="EMBL" id="GBXM01040730">
    <property type="protein sequence ID" value="JAH67847.1"/>
    <property type="molecule type" value="Transcribed_RNA"/>
</dbReference>
<protein>
    <submittedName>
        <fullName evidence="1">Uncharacterized protein</fullName>
    </submittedName>
</protein>
<reference evidence="1" key="2">
    <citation type="journal article" date="2015" name="Fish Shellfish Immunol.">
        <title>Early steps in the European eel (Anguilla anguilla)-Vibrio vulnificus interaction in the gills: Role of the RtxA13 toxin.</title>
        <authorList>
            <person name="Callol A."/>
            <person name="Pajuelo D."/>
            <person name="Ebbesson L."/>
            <person name="Teles M."/>
            <person name="MacKenzie S."/>
            <person name="Amaro C."/>
        </authorList>
    </citation>
    <scope>NUCLEOTIDE SEQUENCE</scope>
</reference>